<dbReference type="EMBL" id="JALLPJ020001378">
    <property type="protein sequence ID" value="KAL3766840.1"/>
    <property type="molecule type" value="Genomic_DNA"/>
</dbReference>
<accession>A0ABD3MSA3</accession>
<keyword evidence="2" id="KW-1185">Reference proteome</keyword>
<reference evidence="1 2" key="1">
    <citation type="submission" date="2024-10" db="EMBL/GenBank/DDBJ databases">
        <title>Updated reference genomes for cyclostephanoid diatoms.</title>
        <authorList>
            <person name="Roberts W.R."/>
            <person name="Alverson A.J."/>
        </authorList>
    </citation>
    <scope>NUCLEOTIDE SEQUENCE [LARGE SCALE GENOMIC DNA]</scope>
    <source>
        <strain evidence="1 2">AJA010-31</strain>
    </source>
</reference>
<name>A0ABD3MSA3_9STRA</name>
<dbReference type="Proteomes" id="UP001530400">
    <property type="component" value="Unassembled WGS sequence"/>
</dbReference>
<evidence type="ECO:0000313" key="2">
    <source>
        <dbReference type="Proteomes" id="UP001530400"/>
    </source>
</evidence>
<organism evidence="1 2">
    <name type="scientific">Cyclotella atomus</name>
    <dbReference type="NCBI Taxonomy" id="382360"/>
    <lineage>
        <taxon>Eukaryota</taxon>
        <taxon>Sar</taxon>
        <taxon>Stramenopiles</taxon>
        <taxon>Ochrophyta</taxon>
        <taxon>Bacillariophyta</taxon>
        <taxon>Coscinodiscophyceae</taxon>
        <taxon>Thalassiosirophycidae</taxon>
        <taxon>Stephanodiscales</taxon>
        <taxon>Stephanodiscaceae</taxon>
        <taxon>Cyclotella</taxon>
    </lineage>
</organism>
<evidence type="ECO:0000313" key="1">
    <source>
        <dbReference type="EMBL" id="KAL3766840.1"/>
    </source>
</evidence>
<proteinExistence type="predicted"/>
<protein>
    <submittedName>
        <fullName evidence="1">Uncharacterized protein</fullName>
    </submittedName>
</protein>
<dbReference type="AlphaFoldDB" id="A0ABD3MSA3"/>
<gene>
    <name evidence="1" type="ORF">ACHAWO_002278</name>
</gene>
<sequence length="201" mass="22431">MQTVAANLLRQVSTSGPGRRQLLANRCIASRALSNIKLRQSTTLTTNLQLQSIYNPTKQFTTTTTRHFSKKPIPRKAALHLTPLARETFQKLIAATDAKGIMLRYEISSQHALRMAFKFDLIRDLKEIGVDDEGVSLELLADGTPKPPSESWNDNLPKLYIHHGAFMKVLGGTLDVELNADTGDLKPKLFDREGYEMDPNA</sequence>
<comment type="caution">
    <text evidence="1">The sequence shown here is derived from an EMBL/GenBank/DDBJ whole genome shotgun (WGS) entry which is preliminary data.</text>
</comment>